<protein>
    <recommendedName>
        <fullName evidence="4">Rod shape-determining protein MreD</fullName>
    </recommendedName>
</protein>
<reference evidence="2 3" key="1">
    <citation type="journal article" date="2018" name="Syst. Appl. Microbiol.">
        <title>Ereboglobus luteus gen. nov. sp. nov. from cockroach guts, and new insights into the oxygen relationship of the genera Opitutus and Didymococcus (Verrucomicrobia: Opitutaceae).</title>
        <authorList>
            <person name="Tegtmeier D."/>
            <person name="Belitz A."/>
            <person name="Radek R."/>
            <person name="Heimerl T."/>
            <person name="Brune A."/>
        </authorList>
    </citation>
    <scope>NUCLEOTIDE SEQUENCE [LARGE SCALE GENOMIC DNA]</scope>
    <source>
        <strain evidence="2 3">Ho45</strain>
    </source>
</reference>
<dbReference type="Proteomes" id="UP000244896">
    <property type="component" value="Chromosome"/>
</dbReference>
<feature type="transmembrane region" description="Helical" evidence="1">
    <location>
        <begin position="100"/>
        <end position="124"/>
    </location>
</feature>
<keyword evidence="1" id="KW-1133">Transmembrane helix</keyword>
<dbReference type="EMBL" id="CP023004">
    <property type="protein sequence ID" value="AWI08966.1"/>
    <property type="molecule type" value="Genomic_DNA"/>
</dbReference>
<dbReference type="KEGG" id="elut:CKA38_06615"/>
<dbReference type="AlphaFoldDB" id="A0A2U8E2G4"/>
<evidence type="ECO:0000256" key="1">
    <source>
        <dbReference type="SAM" id="Phobius"/>
    </source>
</evidence>
<evidence type="ECO:0008006" key="4">
    <source>
        <dbReference type="Google" id="ProtNLM"/>
    </source>
</evidence>
<feature type="transmembrane region" description="Helical" evidence="1">
    <location>
        <begin position="62"/>
        <end position="88"/>
    </location>
</feature>
<keyword evidence="3" id="KW-1185">Reference proteome</keyword>
<keyword evidence="1" id="KW-0812">Transmembrane</keyword>
<dbReference type="OrthoDB" id="194448at2"/>
<name>A0A2U8E2G4_9BACT</name>
<accession>A0A2U8E2G4</accession>
<feature type="transmembrane region" description="Helical" evidence="1">
    <location>
        <begin position="7"/>
        <end position="25"/>
    </location>
</feature>
<sequence>MISLHRQPLVVIVCGILLWTITAQINHYLAVWHLNLFTGGLMVAHAALRFRSRVIWRITLPLGLWLDAASAVPFGMHAALFLLAGVIIHRVRGRTPRVDTASGVIAAVSANAILFVVIAIAFAIRGPVQTGVLYTLLVNLVLSSALVALIAPWYIALQTRALELAGINAHMQLGLSAHD</sequence>
<gene>
    <name evidence="2" type="ORF">CKA38_06615</name>
</gene>
<proteinExistence type="predicted"/>
<dbReference type="RefSeq" id="WP_108824777.1">
    <property type="nucleotide sequence ID" value="NZ_CP023004.1"/>
</dbReference>
<evidence type="ECO:0000313" key="3">
    <source>
        <dbReference type="Proteomes" id="UP000244896"/>
    </source>
</evidence>
<evidence type="ECO:0000313" key="2">
    <source>
        <dbReference type="EMBL" id="AWI08966.1"/>
    </source>
</evidence>
<feature type="transmembrane region" description="Helical" evidence="1">
    <location>
        <begin position="131"/>
        <end position="155"/>
    </location>
</feature>
<organism evidence="2 3">
    <name type="scientific">Ereboglobus luteus</name>
    <dbReference type="NCBI Taxonomy" id="1796921"/>
    <lineage>
        <taxon>Bacteria</taxon>
        <taxon>Pseudomonadati</taxon>
        <taxon>Verrucomicrobiota</taxon>
        <taxon>Opitutia</taxon>
        <taxon>Opitutales</taxon>
        <taxon>Opitutaceae</taxon>
        <taxon>Ereboglobus</taxon>
    </lineage>
</organism>
<keyword evidence="1" id="KW-0472">Membrane</keyword>